<gene>
    <name evidence="1" type="ORF">ABDJ34_04370</name>
</gene>
<name>A0ABW9KBT1_9FIRM</name>
<evidence type="ECO:0008006" key="3">
    <source>
        <dbReference type="Google" id="ProtNLM"/>
    </source>
</evidence>
<keyword evidence="2" id="KW-1185">Reference proteome</keyword>
<dbReference type="Proteomes" id="UP001634413">
    <property type="component" value="Unassembled WGS sequence"/>
</dbReference>
<reference evidence="1 2" key="1">
    <citation type="journal article" date="2024" name="Anaerobe">
        <title>The identification of Finegoldia dalianensis sp. nov., isolated from the pus of a patient with skin abscess and genomic analysis of the strains belonging to Finegoldia genus.</title>
        <authorList>
            <person name="Li Y."/>
            <person name="Wang Y."/>
            <person name="Xiao D."/>
            <person name="Wang J."/>
            <person name="Jin D."/>
        </authorList>
    </citation>
    <scope>NUCLEOTIDE SEQUENCE [LARGE SCALE GENOMIC DNA]</scope>
    <source>
        <strain evidence="1 2">LY240594</strain>
    </source>
</reference>
<protein>
    <recommendedName>
        <fullName evidence="3">Bacteriocin</fullName>
    </recommendedName>
</protein>
<organism evidence="1 2">
    <name type="scientific">Finegoldia dalianensis</name>
    <dbReference type="NCBI Taxonomy" id="3145239"/>
    <lineage>
        <taxon>Bacteria</taxon>
        <taxon>Bacillati</taxon>
        <taxon>Bacillota</taxon>
        <taxon>Tissierellia</taxon>
        <taxon>Tissierellales</taxon>
        <taxon>Peptoniphilaceae</taxon>
        <taxon>Finegoldia</taxon>
    </lineage>
</organism>
<dbReference type="RefSeq" id="WP_154271563.1">
    <property type="nucleotide sequence ID" value="NZ_JBDLBQ010000003.1"/>
</dbReference>
<evidence type="ECO:0000313" key="2">
    <source>
        <dbReference type="Proteomes" id="UP001634413"/>
    </source>
</evidence>
<sequence>MKVLMDGRNHGAGTNSSSPCATAGGGCNINKGGCVGNSPCGSNGCGNIYIPISFCWTVKVSGYNPKNSLNV</sequence>
<accession>A0ABW9KBT1</accession>
<dbReference type="EMBL" id="JBDLBQ010000003">
    <property type="protein sequence ID" value="MFN2102140.1"/>
    <property type="molecule type" value="Genomic_DNA"/>
</dbReference>
<comment type="caution">
    <text evidence="1">The sequence shown here is derived from an EMBL/GenBank/DDBJ whole genome shotgun (WGS) entry which is preliminary data.</text>
</comment>
<proteinExistence type="predicted"/>
<evidence type="ECO:0000313" key="1">
    <source>
        <dbReference type="EMBL" id="MFN2102140.1"/>
    </source>
</evidence>